<protein>
    <submittedName>
        <fullName evidence="1">Uncharacterized protein</fullName>
    </submittedName>
</protein>
<comment type="caution">
    <text evidence="1">The sequence shown here is derived from an EMBL/GenBank/DDBJ whole genome shotgun (WGS) entry which is preliminary data.</text>
</comment>
<accession>A0A2P6R5Q9</accession>
<dbReference type="Proteomes" id="UP000238479">
    <property type="component" value="Chromosome 3"/>
</dbReference>
<organism evidence="1 2">
    <name type="scientific">Rosa chinensis</name>
    <name type="common">China rose</name>
    <dbReference type="NCBI Taxonomy" id="74649"/>
    <lineage>
        <taxon>Eukaryota</taxon>
        <taxon>Viridiplantae</taxon>
        <taxon>Streptophyta</taxon>
        <taxon>Embryophyta</taxon>
        <taxon>Tracheophyta</taxon>
        <taxon>Spermatophyta</taxon>
        <taxon>Magnoliopsida</taxon>
        <taxon>eudicotyledons</taxon>
        <taxon>Gunneridae</taxon>
        <taxon>Pentapetalae</taxon>
        <taxon>rosids</taxon>
        <taxon>fabids</taxon>
        <taxon>Rosales</taxon>
        <taxon>Rosaceae</taxon>
        <taxon>Rosoideae</taxon>
        <taxon>Rosoideae incertae sedis</taxon>
        <taxon>Rosa</taxon>
    </lineage>
</organism>
<keyword evidence="2" id="KW-1185">Reference proteome</keyword>
<reference evidence="1 2" key="1">
    <citation type="journal article" date="2018" name="Nat. Genet.">
        <title>The Rosa genome provides new insights in the design of modern roses.</title>
        <authorList>
            <person name="Bendahmane M."/>
        </authorList>
    </citation>
    <scope>NUCLEOTIDE SEQUENCE [LARGE SCALE GENOMIC DNA]</scope>
    <source>
        <strain evidence="2">cv. Old Blush</strain>
    </source>
</reference>
<evidence type="ECO:0000313" key="1">
    <source>
        <dbReference type="EMBL" id="PRQ41766.1"/>
    </source>
</evidence>
<dbReference type="AlphaFoldDB" id="A0A2P6R5Q9"/>
<evidence type="ECO:0000313" key="2">
    <source>
        <dbReference type="Proteomes" id="UP000238479"/>
    </source>
</evidence>
<dbReference type="EMBL" id="PDCK01000041">
    <property type="protein sequence ID" value="PRQ41766.1"/>
    <property type="molecule type" value="Genomic_DNA"/>
</dbReference>
<sequence>MLLKEMGYNDNQPDALSYSVGYISSGHFNPAITIDFPCTAFDRKFLNRGLRGTVKERLRAILRRYRGGFEFKKEGSQQRKAAHKCVLFLKGIVLTLPAMATTMPNLTPGSICVIACTVRDL</sequence>
<dbReference type="Gramene" id="PRQ41766">
    <property type="protein sequence ID" value="PRQ41766"/>
    <property type="gene ID" value="RchiOBHm_Chr3g0450321"/>
</dbReference>
<gene>
    <name evidence="1" type="ORF">RchiOBHm_Chr3g0450321</name>
</gene>
<proteinExistence type="predicted"/>
<name>A0A2P6R5Q9_ROSCH</name>